<proteinExistence type="predicted"/>
<comment type="caution">
    <text evidence="2">The sequence shown here is derived from an EMBL/GenBank/DDBJ whole genome shotgun (WGS) entry which is preliminary data.</text>
</comment>
<feature type="non-terminal residue" evidence="2">
    <location>
        <position position="139"/>
    </location>
</feature>
<keyword evidence="3" id="KW-1185">Reference proteome</keyword>
<protein>
    <submittedName>
        <fullName evidence="2">Uncharacterized protein</fullName>
    </submittedName>
</protein>
<dbReference type="AlphaFoldDB" id="A0A3D8I792"/>
<keyword evidence="1" id="KW-0175">Coiled coil</keyword>
<gene>
    <name evidence="2" type="ORF">CQA53_10620</name>
</gene>
<name>A0A3D8I792_9HELI</name>
<evidence type="ECO:0000256" key="1">
    <source>
        <dbReference type="SAM" id="Coils"/>
    </source>
</evidence>
<sequence>MQIVGTQNKEQLFQYISHNDITSLTKDSPIALLKALYQCESYIALDSNNNPTLDDNNAIKTFGYKSSFANTFILDKESLSNEYLDARKALYKSIMQIKEERQGAIEQEQKRINNLSYEEYERELKELEREQRQARFRKK</sequence>
<reference evidence="2 3" key="1">
    <citation type="submission" date="2018-04" db="EMBL/GenBank/DDBJ databases">
        <title>Novel Campyloabacter and Helicobacter Species and Strains.</title>
        <authorList>
            <person name="Mannion A.J."/>
            <person name="Shen Z."/>
            <person name="Fox J.G."/>
        </authorList>
    </citation>
    <scope>NUCLEOTIDE SEQUENCE [LARGE SCALE GENOMIC DNA]</scope>
    <source>
        <strain evidence="2 3">MIT 17-337</strain>
    </source>
</reference>
<feature type="coiled-coil region" evidence="1">
    <location>
        <begin position="110"/>
        <end position="137"/>
    </location>
</feature>
<evidence type="ECO:0000313" key="3">
    <source>
        <dbReference type="Proteomes" id="UP000256379"/>
    </source>
</evidence>
<evidence type="ECO:0000313" key="2">
    <source>
        <dbReference type="EMBL" id="RDU60866.1"/>
    </source>
</evidence>
<dbReference type="Proteomes" id="UP000256379">
    <property type="component" value="Unassembled WGS sequence"/>
</dbReference>
<accession>A0A3D8I792</accession>
<dbReference type="EMBL" id="NXLQ01000077">
    <property type="protein sequence ID" value="RDU60866.1"/>
    <property type="molecule type" value="Genomic_DNA"/>
</dbReference>
<organism evidence="2 3">
    <name type="scientific">Helicobacter didelphidarum</name>
    <dbReference type="NCBI Taxonomy" id="2040648"/>
    <lineage>
        <taxon>Bacteria</taxon>
        <taxon>Pseudomonadati</taxon>
        <taxon>Campylobacterota</taxon>
        <taxon>Epsilonproteobacteria</taxon>
        <taxon>Campylobacterales</taxon>
        <taxon>Helicobacteraceae</taxon>
        <taxon>Helicobacter</taxon>
    </lineage>
</organism>